<evidence type="ECO:0000256" key="1">
    <source>
        <dbReference type="SAM" id="MobiDB-lite"/>
    </source>
</evidence>
<keyword evidence="2" id="KW-1133">Transmembrane helix</keyword>
<dbReference type="InterPro" id="IPR046096">
    <property type="entry name" value="DUF6114"/>
</dbReference>
<organism evidence="3 4">
    <name type="scientific">Streptomyces celluloflavus</name>
    <dbReference type="NCBI Taxonomy" id="58344"/>
    <lineage>
        <taxon>Bacteria</taxon>
        <taxon>Bacillati</taxon>
        <taxon>Actinomycetota</taxon>
        <taxon>Actinomycetes</taxon>
        <taxon>Kitasatosporales</taxon>
        <taxon>Streptomycetaceae</taxon>
        <taxon>Streptomyces</taxon>
    </lineage>
</organism>
<sequence>MFLSAWRARCGGRLDTRLPWPRRRAALRHWRRTRPFWAGLLLLLGGAELLLVPLSPLTVMVSLGLGGLAALGIGLALMAAGLFLWCAPAAHHYVSINALILSVLSFAATNLGGFLVGMGLGIAGSAMGFGWTVVREDAGNPGGADGDGAGGAADVPDPAPARGGAARKVLAVGLPVALLAAVGGPAQRAGAAAVPAPRTPPTVTTTMFAPRGFTLAGVTEVPTAGGPLKAMVLRMTAASLTDYRLTTRDGGPELGLSADSLDLSGEVTLYLTRFSGCLEGLVCLTFTPDTLPVPPVVPPFVFMTQVDAEQALVTADLIVANGLRLRAGDHRGATPLTLPRGPAGRAPAGSVHP</sequence>
<keyword evidence="2" id="KW-0812">Transmembrane</keyword>
<feature type="transmembrane region" description="Helical" evidence="2">
    <location>
        <begin position="98"/>
        <end position="131"/>
    </location>
</feature>
<keyword evidence="2" id="KW-0472">Membrane</keyword>
<comment type="caution">
    <text evidence="3">The sequence shown here is derived from an EMBL/GenBank/DDBJ whole genome shotgun (WGS) entry which is preliminary data.</text>
</comment>
<reference evidence="3 4" key="1">
    <citation type="submission" date="2024-10" db="EMBL/GenBank/DDBJ databases">
        <title>The Natural Products Discovery Center: Release of the First 8490 Sequenced Strains for Exploring Actinobacteria Biosynthetic Diversity.</title>
        <authorList>
            <person name="Kalkreuter E."/>
            <person name="Kautsar S.A."/>
            <person name="Yang D."/>
            <person name="Bader C.D."/>
            <person name="Teijaro C.N."/>
            <person name="Fluegel L."/>
            <person name="Davis C.M."/>
            <person name="Simpson J.R."/>
            <person name="Lauterbach L."/>
            <person name="Steele A.D."/>
            <person name="Gui C."/>
            <person name="Meng S."/>
            <person name="Li G."/>
            <person name="Viehrig K."/>
            <person name="Ye F."/>
            <person name="Su P."/>
            <person name="Kiefer A.F."/>
            <person name="Nichols A."/>
            <person name="Cepeda A.J."/>
            <person name="Yan W."/>
            <person name="Fan B."/>
            <person name="Jiang Y."/>
            <person name="Adhikari A."/>
            <person name="Zheng C.-J."/>
            <person name="Schuster L."/>
            <person name="Cowan T.M."/>
            <person name="Smanski M.J."/>
            <person name="Chevrette M.G."/>
            <person name="De Carvalho L.P.S."/>
            <person name="Shen B."/>
        </authorList>
    </citation>
    <scope>NUCLEOTIDE SEQUENCE [LARGE SCALE GENOMIC DNA]</scope>
    <source>
        <strain evidence="3 4">NPDC018013</strain>
    </source>
</reference>
<feature type="transmembrane region" description="Helical" evidence="2">
    <location>
        <begin position="36"/>
        <end position="54"/>
    </location>
</feature>
<keyword evidence="4" id="KW-1185">Reference proteome</keyword>
<gene>
    <name evidence="3" type="ORF">ACH4GP_32300</name>
</gene>
<evidence type="ECO:0000313" key="4">
    <source>
        <dbReference type="Proteomes" id="UP001610990"/>
    </source>
</evidence>
<dbReference type="RefSeq" id="WP_397676011.1">
    <property type="nucleotide sequence ID" value="NZ_JBIRGH010000028.1"/>
</dbReference>
<proteinExistence type="predicted"/>
<evidence type="ECO:0000313" key="3">
    <source>
        <dbReference type="EMBL" id="MFH8589011.1"/>
    </source>
</evidence>
<accession>A0ABW7RLN9</accession>
<protein>
    <submittedName>
        <fullName evidence="3">DUF6114 domain-containing protein</fullName>
    </submittedName>
</protein>
<feature type="region of interest" description="Disordered" evidence="1">
    <location>
        <begin position="330"/>
        <end position="353"/>
    </location>
</feature>
<feature type="transmembrane region" description="Helical" evidence="2">
    <location>
        <begin position="60"/>
        <end position="86"/>
    </location>
</feature>
<dbReference type="Pfam" id="PF19609">
    <property type="entry name" value="DUF6114"/>
    <property type="match status" value="1"/>
</dbReference>
<dbReference type="Proteomes" id="UP001610990">
    <property type="component" value="Unassembled WGS sequence"/>
</dbReference>
<dbReference type="EMBL" id="JBIRGH010000028">
    <property type="protein sequence ID" value="MFH8589011.1"/>
    <property type="molecule type" value="Genomic_DNA"/>
</dbReference>
<name>A0ABW7RLN9_9ACTN</name>
<evidence type="ECO:0000256" key="2">
    <source>
        <dbReference type="SAM" id="Phobius"/>
    </source>
</evidence>